<comment type="caution">
    <text evidence="4">The sequence shown here is derived from an EMBL/GenBank/DDBJ whole genome shotgun (WGS) entry which is preliminary data.</text>
</comment>
<dbReference type="PANTHER" id="PTHR42951:SF4">
    <property type="entry name" value="ACYL-COENZYME A THIOESTERASE MBLAC2"/>
    <property type="match status" value="1"/>
</dbReference>
<keyword evidence="5" id="KW-1185">Reference proteome</keyword>
<evidence type="ECO:0000256" key="2">
    <source>
        <dbReference type="SAM" id="SignalP"/>
    </source>
</evidence>
<feature type="domain" description="Metallo-beta-lactamase" evidence="3">
    <location>
        <begin position="42"/>
        <end position="242"/>
    </location>
</feature>
<dbReference type="InterPro" id="IPR001279">
    <property type="entry name" value="Metallo-B-lactamas"/>
</dbReference>
<evidence type="ECO:0000256" key="1">
    <source>
        <dbReference type="ARBA" id="ARBA00005250"/>
    </source>
</evidence>
<name>A0A839EXF9_9GAMM</name>
<sequence length="319" mass="34201">MLRRIVSYLALVLFATTAAAADDLAPGVRLLPGRFVAGEQPDGNTVVFDGAGGLIVFDTGRHAAHTDAIIDYAHARDLPIAAIFNSHWHLDHVGGNARLRKAYPDARVHASGAIEQAMHGFLAKYRAQIEPILAKPDADPAQKAALREELALIDAGPALYPDERIERAGVQAIAGRRVQVGLETRAVTAGDVWLFDPATRTLAAGDLVTLPAPLFDTACPVRWQAALGHLAKVDFERLVPGHGAPLTRAQFATWRTAFDHLLACGASKAAKDACIDGWMRDAQSLVPVADEKLARGLLDYYVDNSLRGDAKKTRDLCGG</sequence>
<evidence type="ECO:0000313" key="4">
    <source>
        <dbReference type="EMBL" id="MBA8887076.1"/>
    </source>
</evidence>
<dbReference type="InterPro" id="IPR050855">
    <property type="entry name" value="NDM-1-like"/>
</dbReference>
<feature type="signal peptide" evidence="2">
    <location>
        <begin position="1"/>
        <end position="21"/>
    </location>
</feature>
<dbReference type="SMART" id="SM00849">
    <property type="entry name" value="Lactamase_B"/>
    <property type="match status" value="1"/>
</dbReference>
<dbReference type="GO" id="GO:0016787">
    <property type="term" value="F:hydrolase activity"/>
    <property type="evidence" value="ECO:0007669"/>
    <property type="project" value="UniProtKB-KW"/>
</dbReference>
<gene>
    <name evidence="4" type="ORF">FHW12_001290</name>
</gene>
<keyword evidence="2" id="KW-0732">Signal</keyword>
<feature type="chain" id="PRO_5032534986" evidence="2">
    <location>
        <begin position="22"/>
        <end position="319"/>
    </location>
</feature>
<keyword evidence="4" id="KW-0378">Hydrolase</keyword>
<protein>
    <submittedName>
        <fullName evidence="4">Glyoxylase-like metal-dependent hydrolase (Beta-lactamase superfamily II)</fullName>
    </submittedName>
</protein>
<evidence type="ECO:0000313" key="5">
    <source>
        <dbReference type="Proteomes" id="UP000550401"/>
    </source>
</evidence>
<dbReference type="Gene3D" id="3.60.15.10">
    <property type="entry name" value="Ribonuclease Z/Hydroxyacylglutathione hydrolase-like"/>
    <property type="match status" value="1"/>
</dbReference>
<dbReference type="PANTHER" id="PTHR42951">
    <property type="entry name" value="METALLO-BETA-LACTAMASE DOMAIN-CONTAINING"/>
    <property type="match status" value="1"/>
</dbReference>
<proteinExistence type="inferred from homology"/>
<reference evidence="4 5" key="1">
    <citation type="submission" date="2020-07" db="EMBL/GenBank/DDBJ databases">
        <title>Genomic Encyclopedia of Type Strains, Phase IV (KMG-V): Genome sequencing to study the core and pangenomes of soil and plant-associated prokaryotes.</title>
        <authorList>
            <person name="Whitman W."/>
        </authorList>
    </citation>
    <scope>NUCLEOTIDE SEQUENCE [LARGE SCALE GENOMIC DNA]</scope>
    <source>
        <strain evidence="4 5">RH2WT43</strain>
    </source>
</reference>
<dbReference type="RefSeq" id="WP_182530178.1">
    <property type="nucleotide sequence ID" value="NZ_JACGXL010000002.1"/>
</dbReference>
<dbReference type="SUPFAM" id="SSF56281">
    <property type="entry name" value="Metallo-hydrolase/oxidoreductase"/>
    <property type="match status" value="1"/>
</dbReference>
<organism evidence="4 5">
    <name type="scientific">Dokdonella fugitiva</name>
    <dbReference type="NCBI Taxonomy" id="328517"/>
    <lineage>
        <taxon>Bacteria</taxon>
        <taxon>Pseudomonadati</taxon>
        <taxon>Pseudomonadota</taxon>
        <taxon>Gammaproteobacteria</taxon>
        <taxon>Lysobacterales</taxon>
        <taxon>Rhodanobacteraceae</taxon>
        <taxon>Dokdonella</taxon>
    </lineage>
</organism>
<comment type="similarity">
    <text evidence="1">Belongs to the metallo-beta-lactamase superfamily. Class-B beta-lactamase family.</text>
</comment>
<dbReference type="EMBL" id="JACGXL010000002">
    <property type="protein sequence ID" value="MBA8887076.1"/>
    <property type="molecule type" value="Genomic_DNA"/>
</dbReference>
<dbReference type="AlphaFoldDB" id="A0A839EXF9"/>
<accession>A0A839EXF9</accession>
<dbReference type="Proteomes" id="UP000550401">
    <property type="component" value="Unassembled WGS sequence"/>
</dbReference>
<dbReference type="GO" id="GO:0017001">
    <property type="term" value="P:antibiotic catabolic process"/>
    <property type="evidence" value="ECO:0007669"/>
    <property type="project" value="UniProtKB-ARBA"/>
</dbReference>
<dbReference type="InterPro" id="IPR036866">
    <property type="entry name" value="RibonucZ/Hydroxyglut_hydro"/>
</dbReference>
<evidence type="ECO:0000259" key="3">
    <source>
        <dbReference type="SMART" id="SM00849"/>
    </source>
</evidence>
<dbReference type="Pfam" id="PF00753">
    <property type="entry name" value="Lactamase_B"/>
    <property type="match status" value="1"/>
</dbReference>